<dbReference type="InterPro" id="IPR036100">
    <property type="entry name" value="QueA_sf"/>
</dbReference>
<name>A0A3B0Z5Y7_9ZZZZ</name>
<protein>
    <submittedName>
        <fullName evidence="7">S-adenosylmethionine:tRNA ribosyltransferase-isomerase</fullName>
        <ecNumber evidence="7">2.4.99.17</ecNumber>
    </submittedName>
</protein>
<dbReference type="GO" id="GO:0008616">
    <property type="term" value="P:tRNA queuosine(34) biosynthetic process"/>
    <property type="evidence" value="ECO:0007669"/>
    <property type="project" value="UniProtKB-KW"/>
</dbReference>
<organism evidence="7">
    <name type="scientific">hydrothermal vent metagenome</name>
    <dbReference type="NCBI Taxonomy" id="652676"/>
    <lineage>
        <taxon>unclassified sequences</taxon>
        <taxon>metagenomes</taxon>
        <taxon>ecological metagenomes</taxon>
    </lineage>
</organism>
<dbReference type="EC" id="2.4.99.17" evidence="7"/>
<keyword evidence="4 7" id="KW-0808">Transferase</keyword>
<dbReference type="PANTHER" id="PTHR30307:SF0">
    <property type="entry name" value="S-ADENOSYLMETHIONINE:TRNA RIBOSYLTRANSFERASE-ISOMERASE"/>
    <property type="match status" value="1"/>
</dbReference>
<dbReference type="FunFam" id="3.40.1780.10:FF:000001">
    <property type="entry name" value="S-adenosylmethionine:tRNA ribosyltransferase-isomerase"/>
    <property type="match status" value="1"/>
</dbReference>
<dbReference type="NCBIfam" id="NF001140">
    <property type="entry name" value="PRK00147.1"/>
    <property type="match status" value="1"/>
</dbReference>
<accession>A0A3B0Z5Y7</accession>
<keyword evidence="7" id="KW-0413">Isomerase</keyword>
<dbReference type="GO" id="GO:0005737">
    <property type="term" value="C:cytoplasm"/>
    <property type="evidence" value="ECO:0007669"/>
    <property type="project" value="UniProtKB-SubCell"/>
</dbReference>
<dbReference type="EMBL" id="UOFO01000152">
    <property type="protein sequence ID" value="VAW88865.1"/>
    <property type="molecule type" value="Genomic_DNA"/>
</dbReference>
<keyword evidence="7" id="KW-0328">Glycosyltransferase</keyword>
<dbReference type="GO" id="GO:0051075">
    <property type="term" value="F:S-adenosylmethionine:tRNA ribosyltransferase-isomerase activity"/>
    <property type="evidence" value="ECO:0007669"/>
    <property type="project" value="UniProtKB-EC"/>
</dbReference>
<dbReference type="SUPFAM" id="SSF111337">
    <property type="entry name" value="QueA-like"/>
    <property type="match status" value="1"/>
</dbReference>
<dbReference type="Gene3D" id="3.40.1780.10">
    <property type="entry name" value="QueA-like"/>
    <property type="match status" value="1"/>
</dbReference>
<dbReference type="AlphaFoldDB" id="A0A3B0Z5Y7"/>
<keyword evidence="3" id="KW-0963">Cytoplasm</keyword>
<proteinExistence type="inferred from homology"/>
<evidence type="ECO:0000256" key="3">
    <source>
        <dbReference type="ARBA" id="ARBA00022490"/>
    </source>
</evidence>
<evidence type="ECO:0000256" key="5">
    <source>
        <dbReference type="ARBA" id="ARBA00022691"/>
    </source>
</evidence>
<comment type="subunit">
    <text evidence="2">Monomer.</text>
</comment>
<keyword evidence="5" id="KW-0949">S-adenosyl-L-methionine</keyword>
<dbReference type="Gene3D" id="2.40.10.240">
    <property type="entry name" value="QueA-like"/>
    <property type="match status" value="1"/>
</dbReference>
<evidence type="ECO:0000256" key="2">
    <source>
        <dbReference type="ARBA" id="ARBA00011245"/>
    </source>
</evidence>
<dbReference type="PANTHER" id="PTHR30307">
    <property type="entry name" value="S-ADENOSYLMETHIONINE:TRNA RIBOSYLTRANSFERASE-ISOMERASE"/>
    <property type="match status" value="1"/>
</dbReference>
<evidence type="ECO:0000256" key="6">
    <source>
        <dbReference type="ARBA" id="ARBA00022785"/>
    </source>
</evidence>
<keyword evidence="6" id="KW-0671">Queuosine biosynthesis</keyword>
<evidence type="ECO:0000256" key="4">
    <source>
        <dbReference type="ARBA" id="ARBA00022679"/>
    </source>
</evidence>
<sequence>MLRSDFVFQLPKALIAQYPLPQRSASRLLYLAPHSIHPQDRQFSQLAGLLRSGDLVLMNNTKVIPARLRGRKASGGRVEVLVERILANDRILALVKSSKSPKSGTRLILGSANAEVLGRQGQFFEIVFLDQLDVVSFLQREGMMPLPPYIDRPVAEDDLARYQTVYAQHDGAVAAPTAGLHFDQPLLAQLKAEGIETGFITLHVGAGTFQPVRVDDLNDHVMHSEYIDVEERLCQQITRVKAAGGRIIAVGTTVVRALETASQSGKLMPYRGDTDIFIQPGYRFRSIDALITNFHLPESTLLMLVCAFGGYERVMAAYQHAVEQQYRFFSYGDANLIWPYSLK</sequence>
<dbReference type="NCBIfam" id="TIGR00113">
    <property type="entry name" value="queA"/>
    <property type="match status" value="1"/>
</dbReference>
<dbReference type="InterPro" id="IPR042118">
    <property type="entry name" value="QueA_dom1"/>
</dbReference>
<dbReference type="HAMAP" id="MF_00113">
    <property type="entry name" value="QueA"/>
    <property type="match status" value="1"/>
</dbReference>
<dbReference type="InterPro" id="IPR003699">
    <property type="entry name" value="QueA"/>
</dbReference>
<comment type="subcellular location">
    <subcellularLocation>
        <location evidence="1">Cytoplasm</location>
    </subcellularLocation>
</comment>
<gene>
    <name evidence="7" type="ORF">MNBD_GAMMA16-1006</name>
</gene>
<reference evidence="7" key="1">
    <citation type="submission" date="2018-06" db="EMBL/GenBank/DDBJ databases">
        <authorList>
            <person name="Zhirakovskaya E."/>
        </authorList>
    </citation>
    <scope>NUCLEOTIDE SEQUENCE</scope>
</reference>
<dbReference type="Pfam" id="PF02547">
    <property type="entry name" value="Queuosine_synth"/>
    <property type="match status" value="1"/>
</dbReference>
<evidence type="ECO:0000256" key="1">
    <source>
        <dbReference type="ARBA" id="ARBA00004496"/>
    </source>
</evidence>
<dbReference type="InterPro" id="IPR042119">
    <property type="entry name" value="QueA_dom2"/>
</dbReference>
<evidence type="ECO:0000313" key="7">
    <source>
        <dbReference type="EMBL" id="VAW88865.1"/>
    </source>
</evidence>